<dbReference type="GO" id="GO:0006508">
    <property type="term" value="P:proteolysis"/>
    <property type="evidence" value="ECO:0007669"/>
    <property type="project" value="InterPro"/>
</dbReference>
<evidence type="ECO:0000256" key="1">
    <source>
        <dbReference type="ARBA" id="ARBA00023529"/>
    </source>
</evidence>
<name>C5L2G2_PERM5</name>
<dbReference type="GO" id="GO:0004252">
    <property type="term" value="F:serine-type endopeptidase activity"/>
    <property type="evidence" value="ECO:0007669"/>
    <property type="project" value="UniProtKB-EC"/>
</dbReference>
<dbReference type="Proteomes" id="UP000007800">
    <property type="component" value="Unassembled WGS sequence"/>
</dbReference>
<organism evidence="4">
    <name type="scientific">Perkinsus marinus (strain ATCC 50983 / TXsc)</name>
    <dbReference type="NCBI Taxonomy" id="423536"/>
    <lineage>
        <taxon>Eukaryota</taxon>
        <taxon>Sar</taxon>
        <taxon>Alveolata</taxon>
        <taxon>Perkinsozoa</taxon>
        <taxon>Perkinsea</taxon>
        <taxon>Perkinsida</taxon>
        <taxon>Perkinsidae</taxon>
        <taxon>Perkinsus</taxon>
    </lineage>
</organism>
<dbReference type="InterPro" id="IPR036852">
    <property type="entry name" value="Peptidase_S8/S53_dom_sf"/>
</dbReference>
<evidence type="ECO:0000313" key="4">
    <source>
        <dbReference type="Proteomes" id="UP000007800"/>
    </source>
</evidence>
<dbReference type="SUPFAM" id="SSF52743">
    <property type="entry name" value="Subtilisin-like"/>
    <property type="match status" value="1"/>
</dbReference>
<dbReference type="RefSeq" id="XP_002777240.1">
    <property type="nucleotide sequence ID" value="XM_002777194.1"/>
</dbReference>
<dbReference type="GeneID" id="9065142"/>
<accession>C5L2G2</accession>
<feature type="non-terminal residue" evidence="3">
    <location>
        <position position="1"/>
    </location>
</feature>
<dbReference type="EC" id="3.4.21.62" evidence="2"/>
<proteinExistence type="predicted"/>
<protein>
    <recommendedName>
        <fullName evidence="2">subtilisin</fullName>
        <ecNumber evidence="2">3.4.21.62</ecNumber>
    </recommendedName>
</protein>
<comment type="catalytic activity">
    <reaction evidence="1">
        <text>Hydrolysis of proteins with broad specificity for peptide bonds, and a preference for a large uncharged residue in P1. Hydrolyzes peptide amides.</text>
        <dbReference type="EC" id="3.4.21.62"/>
    </reaction>
</comment>
<keyword evidence="4" id="KW-1185">Reference proteome</keyword>
<sequence>RALDFAVEHGAAASSHSFGGTYASRLLNTGFKNAAAAGHVALVAACNSRASLDDMAFYPCSYAQDSTSMLCVTASTSDATESSWWNFRMLARSRRLPLPVLISTRRYQEDDMVIRVVRRSRPLLLPVSRLCWLPW</sequence>
<dbReference type="Gene3D" id="3.40.50.200">
    <property type="entry name" value="Peptidase S8/S53 domain"/>
    <property type="match status" value="1"/>
</dbReference>
<dbReference type="InParanoid" id="C5L2G2"/>
<evidence type="ECO:0000256" key="2">
    <source>
        <dbReference type="ARBA" id="ARBA00023619"/>
    </source>
</evidence>
<reference evidence="3 4" key="1">
    <citation type="submission" date="2008-07" db="EMBL/GenBank/DDBJ databases">
        <authorList>
            <person name="El-Sayed N."/>
            <person name="Caler E."/>
            <person name="Inman J."/>
            <person name="Amedeo P."/>
            <person name="Hass B."/>
            <person name="Wortman J."/>
        </authorList>
    </citation>
    <scope>NUCLEOTIDE SEQUENCE [LARGE SCALE GENOMIC DNA]</scope>
    <source>
        <strain evidence="4">ATCC 50983 / TXsc</strain>
    </source>
</reference>
<dbReference type="OrthoDB" id="531541at2759"/>
<feature type="non-terminal residue" evidence="3">
    <location>
        <position position="135"/>
    </location>
</feature>
<evidence type="ECO:0000313" key="3">
    <source>
        <dbReference type="EMBL" id="EER09056.1"/>
    </source>
</evidence>
<gene>
    <name evidence="3" type="ORF">Pmar_PMAR021705</name>
</gene>
<dbReference type="AlphaFoldDB" id="C5L2G2"/>
<dbReference type="EMBL" id="GG678592">
    <property type="protein sequence ID" value="EER09056.1"/>
    <property type="molecule type" value="Genomic_DNA"/>
</dbReference>